<feature type="transmembrane region" description="Helical" evidence="10">
    <location>
        <begin position="394"/>
        <end position="413"/>
    </location>
</feature>
<dbReference type="EMBL" id="FWXH01000014">
    <property type="protein sequence ID" value="SMC26730.1"/>
    <property type="molecule type" value="Genomic_DNA"/>
</dbReference>
<keyword evidence="4" id="KW-1003">Cell membrane</keyword>
<evidence type="ECO:0000256" key="7">
    <source>
        <dbReference type="ARBA" id="ARBA00022989"/>
    </source>
</evidence>
<sequence length="464" mass="50061">MKDINDSTSNQKQQNTFLVIVVTIAALGGLLFGYDQGVISGAINFLQVKFHMSNSMAGFVSGAIPLGAMVGCFIAGFLSDKIGRKLVLFMAGILFIVGSLSCAFADFVPVLVIGRLIGGLGVGMASTLVPLYISEIAPESIRGRLVGAYQLAVASGMFIVYIVNAIIANTHTVQWNQATGWRLMFAAGAIPGILFFVLLFLVPESPRYLVKIGNQSLARDVLTKIAGAKEAEVEVNSIKESISKDKNASLRLLFRKGFRSALIIALVLAIMQQLTGVSAVAYYAPLIFEQTGMSTNAALVETIVLGAVKVMFVFGLMYLIDRGRKRLLLCGSAVMGICLFALGIIFTSTSFNHVVDIIILLMVLIHTIAFELSWGGGVWVVISEIFPTSIRGRATSLASATLWLATYVVTQLFPMMLHGLGGSKTFSIFGICCVIMFIFTLKWLPETKGKSLEEIQAYWASSNK</sequence>
<keyword evidence="6 10" id="KW-0812">Transmembrane</keyword>
<dbReference type="InterPro" id="IPR005828">
    <property type="entry name" value="MFS_sugar_transport-like"/>
</dbReference>
<comment type="similarity">
    <text evidence="2 9">Belongs to the major facilitator superfamily. Sugar transporter (TC 2.A.1.1) family.</text>
</comment>
<feature type="transmembrane region" description="Helical" evidence="10">
    <location>
        <begin position="54"/>
        <end position="79"/>
    </location>
</feature>
<dbReference type="PANTHER" id="PTHR48020">
    <property type="entry name" value="PROTON MYO-INOSITOL COTRANSPORTER"/>
    <property type="match status" value="1"/>
</dbReference>
<dbReference type="Gene3D" id="1.20.1250.20">
    <property type="entry name" value="MFS general substrate transporter like domains"/>
    <property type="match status" value="2"/>
</dbReference>
<feature type="transmembrane region" description="Helical" evidence="10">
    <location>
        <begin position="113"/>
        <end position="133"/>
    </location>
</feature>
<feature type="transmembrane region" description="Helical" evidence="10">
    <location>
        <begin position="16"/>
        <end position="34"/>
    </location>
</feature>
<dbReference type="FunFam" id="1.20.1250.20:FF:000122">
    <property type="entry name" value="D-xylose transporter XylE"/>
    <property type="match status" value="1"/>
</dbReference>
<keyword evidence="3 9" id="KW-0813">Transport</keyword>
<dbReference type="InterPro" id="IPR050814">
    <property type="entry name" value="Myo-inositol_Transporter"/>
</dbReference>
<feature type="transmembrane region" description="Helical" evidence="10">
    <location>
        <begin position="180"/>
        <end position="202"/>
    </location>
</feature>
<evidence type="ECO:0000256" key="5">
    <source>
        <dbReference type="ARBA" id="ARBA00022597"/>
    </source>
</evidence>
<dbReference type="GO" id="GO:0022857">
    <property type="term" value="F:transmembrane transporter activity"/>
    <property type="evidence" value="ECO:0007669"/>
    <property type="project" value="InterPro"/>
</dbReference>
<feature type="domain" description="Major facilitator superfamily (MFS) profile" evidence="11">
    <location>
        <begin position="21"/>
        <end position="448"/>
    </location>
</feature>
<name>A0A1W1XRX4_9CLOT</name>
<dbReference type="InterPro" id="IPR020846">
    <property type="entry name" value="MFS_dom"/>
</dbReference>
<dbReference type="PRINTS" id="PR00171">
    <property type="entry name" value="SUGRTRNSPORT"/>
</dbReference>
<evidence type="ECO:0000256" key="3">
    <source>
        <dbReference type="ARBA" id="ARBA00022448"/>
    </source>
</evidence>
<organism evidence="12 13">
    <name type="scientific">Clostridium acidisoli DSM 12555</name>
    <dbReference type="NCBI Taxonomy" id="1121291"/>
    <lineage>
        <taxon>Bacteria</taxon>
        <taxon>Bacillati</taxon>
        <taxon>Bacillota</taxon>
        <taxon>Clostridia</taxon>
        <taxon>Eubacteriales</taxon>
        <taxon>Clostridiaceae</taxon>
        <taxon>Clostridium</taxon>
    </lineage>
</organism>
<feature type="transmembrane region" description="Helical" evidence="10">
    <location>
        <begin position="357"/>
        <end position="382"/>
    </location>
</feature>
<evidence type="ECO:0000256" key="10">
    <source>
        <dbReference type="SAM" id="Phobius"/>
    </source>
</evidence>
<accession>A0A1W1XRX4</accession>
<feature type="transmembrane region" description="Helical" evidence="10">
    <location>
        <begin position="327"/>
        <end position="351"/>
    </location>
</feature>
<comment type="subcellular location">
    <subcellularLocation>
        <location evidence="1">Cell membrane</location>
        <topology evidence="1">Multi-pass membrane protein</topology>
    </subcellularLocation>
</comment>
<dbReference type="PROSITE" id="PS00216">
    <property type="entry name" value="SUGAR_TRANSPORT_1"/>
    <property type="match status" value="1"/>
</dbReference>
<evidence type="ECO:0000256" key="6">
    <source>
        <dbReference type="ARBA" id="ARBA00022692"/>
    </source>
</evidence>
<gene>
    <name evidence="12" type="ORF">SAMN02745134_02915</name>
</gene>
<evidence type="ECO:0000256" key="8">
    <source>
        <dbReference type="ARBA" id="ARBA00023136"/>
    </source>
</evidence>
<evidence type="ECO:0000259" key="11">
    <source>
        <dbReference type="PROSITE" id="PS50850"/>
    </source>
</evidence>
<proteinExistence type="inferred from homology"/>
<feature type="transmembrane region" description="Helical" evidence="10">
    <location>
        <begin position="297"/>
        <end position="320"/>
    </location>
</feature>
<dbReference type="STRING" id="1121291.SAMN02745134_02915"/>
<dbReference type="InterPro" id="IPR036259">
    <property type="entry name" value="MFS_trans_sf"/>
</dbReference>
<evidence type="ECO:0000313" key="13">
    <source>
        <dbReference type="Proteomes" id="UP000192468"/>
    </source>
</evidence>
<evidence type="ECO:0000313" key="12">
    <source>
        <dbReference type="EMBL" id="SMC26730.1"/>
    </source>
</evidence>
<keyword evidence="8 10" id="KW-0472">Membrane</keyword>
<dbReference type="Pfam" id="PF00083">
    <property type="entry name" value="Sugar_tr"/>
    <property type="match status" value="1"/>
</dbReference>
<dbReference type="InterPro" id="IPR003663">
    <property type="entry name" value="Sugar/inositol_transpt"/>
</dbReference>
<dbReference type="Proteomes" id="UP000192468">
    <property type="component" value="Unassembled WGS sequence"/>
</dbReference>
<feature type="transmembrane region" description="Helical" evidence="10">
    <location>
        <begin position="145"/>
        <end position="168"/>
    </location>
</feature>
<feature type="transmembrane region" description="Helical" evidence="10">
    <location>
        <begin position="86"/>
        <end position="107"/>
    </location>
</feature>
<evidence type="ECO:0000256" key="4">
    <source>
        <dbReference type="ARBA" id="ARBA00022475"/>
    </source>
</evidence>
<reference evidence="12 13" key="1">
    <citation type="submission" date="2017-04" db="EMBL/GenBank/DDBJ databases">
        <authorList>
            <person name="Afonso C.L."/>
            <person name="Miller P.J."/>
            <person name="Scott M.A."/>
            <person name="Spackman E."/>
            <person name="Goraichik I."/>
            <person name="Dimitrov K.M."/>
            <person name="Suarez D.L."/>
            <person name="Swayne D.E."/>
        </authorList>
    </citation>
    <scope>NUCLEOTIDE SEQUENCE [LARGE SCALE GENOMIC DNA]</scope>
    <source>
        <strain evidence="12 13">DSM 12555</strain>
    </source>
</reference>
<dbReference type="PANTHER" id="PTHR48020:SF12">
    <property type="entry name" value="PROTON MYO-INOSITOL COTRANSPORTER"/>
    <property type="match status" value="1"/>
</dbReference>
<evidence type="ECO:0000256" key="1">
    <source>
        <dbReference type="ARBA" id="ARBA00004651"/>
    </source>
</evidence>
<evidence type="ECO:0000256" key="2">
    <source>
        <dbReference type="ARBA" id="ARBA00010992"/>
    </source>
</evidence>
<keyword evidence="5" id="KW-0762">Sugar transport</keyword>
<dbReference type="SUPFAM" id="SSF103473">
    <property type="entry name" value="MFS general substrate transporter"/>
    <property type="match status" value="1"/>
</dbReference>
<dbReference type="InterPro" id="IPR005829">
    <property type="entry name" value="Sugar_transporter_CS"/>
</dbReference>
<dbReference type="OrthoDB" id="9787026at2"/>
<keyword evidence="13" id="KW-1185">Reference proteome</keyword>
<feature type="transmembrane region" description="Helical" evidence="10">
    <location>
        <begin position="261"/>
        <end position="285"/>
    </location>
</feature>
<keyword evidence="7 10" id="KW-1133">Transmembrane helix</keyword>
<evidence type="ECO:0000256" key="9">
    <source>
        <dbReference type="RuleBase" id="RU003346"/>
    </source>
</evidence>
<dbReference type="NCBIfam" id="TIGR00879">
    <property type="entry name" value="SP"/>
    <property type="match status" value="1"/>
</dbReference>
<dbReference type="RefSeq" id="WP_084116714.1">
    <property type="nucleotide sequence ID" value="NZ_FWXH01000014.1"/>
</dbReference>
<dbReference type="PROSITE" id="PS00217">
    <property type="entry name" value="SUGAR_TRANSPORT_2"/>
    <property type="match status" value="1"/>
</dbReference>
<dbReference type="GO" id="GO:0005886">
    <property type="term" value="C:plasma membrane"/>
    <property type="evidence" value="ECO:0007669"/>
    <property type="project" value="UniProtKB-SubCell"/>
</dbReference>
<feature type="transmembrane region" description="Helical" evidence="10">
    <location>
        <begin position="425"/>
        <end position="444"/>
    </location>
</feature>
<dbReference type="AlphaFoldDB" id="A0A1W1XRX4"/>
<protein>
    <submittedName>
        <fullName evidence="12">MFS transporter, SP family, arabinose:H+ symporter</fullName>
    </submittedName>
</protein>
<dbReference type="PROSITE" id="PS50850">
    <property type="entry name" value="MFS"/>
    <property type="match status" value="1"/>
</dbReference>